<evidence type="ECO:0000313" key="13">
    <source>
        <dbReference type="EMBL" id="KJV56370.1"/>
    </source>
</evidence>
<keyword evidence="9" id="KW-0720">Serine protease</keyword>
<name>A0A0F3MKU4_9RICK</name>
<dbReference type="InterPro" id="IPR009003">
    <property type="entry name" value="Peptidase_S1_PA"/>
</dbReference>
<dbReference type="EC" id="3.4.21.107" evidence="4"/>
<dbReference type="PRINTS" id="PR00834">
    <property type="entry name" value="PROTEASES2C"/>
</dbReference>
<dbReference type="SMART" id="SM00228">
    <property type="entry name" value="PDZ"/>
    <property type="match status" value="2"/>
</dbReference>
<accession>A0A0F3MKU4</accession>
<dbReference type="STRING" id="1359168.OCHUTO_0500"/>
<dbReference type="EMBL" id="LANP01000010">
    <property type="protein sequence ID" value="KJV56370.1"/>
    <property type="molecule type" value="Genomic_DNA"/>
</dbReference>
<dbReference type="PANTHER" id="PTHR22939:SF130">
    <property type="entry name" value="PERIPLASMIC SERINE ENDOPROTEASE DEGP-LIKE-RELATED"/>
    <property type="match status" value="1"/>
</dbReference>
<feature type="domain" description="PDZ" evidence="12">
    <location>
        <begin position="270"/>
        <end position="338"/>
    </location>
</feature>
<evidence type="ECO:0000256" key="9">
    <source>
        <dbReference type="ARBA" id="ARBA00022825"/>
    </source>
</evidence>
<keyword evidence="14" id="KW-1185">Reference proteome</keyword>
<evidence type="ECO:0000256" key="1">
    <source>
        <dbReference type="ARBA" id="ARBA00001772"/>
    </source>
</evidence>
<dbReference type="InterPro" id="IPR043504">
    <property type="entry name" value="Peptidase_S1_PA_chymotrypsin"/>
</dbReference>
<comment type="catalytic activity">
    <reaction evidence="1">
        <text>Acts on substrates that are at least partially unfolded. The cleavage site P1 residue is normally between a pair of hydrophobic residues, such as Val-|-Val.</text>
        <dbReference type="EC" id="3.4.21.107"/>
    </reaction>
</comment>
<evidence type="ECO:0000256" key="6">
    <source>
        <dbReference type="ARBA" id="ARBA00022670"/>
    </source>
</evidence>
<dbReference type="InterPro" id="IPR001940">
    <property type="entry name" value="Peptidase_S1C"/>
</dbReference>
<sequence>MKKVFYLHLMVFALQGISNVHSKVQLLNQKAALPQQKSAEYVNVSSLSDIVESLVPTVVSIYAVETNIGVNFNNKFSKSQQEVFLGSGIIIDSSGYIVTNDNVIAGANNIKVKLHDGSELIAELVGGDSKINIALLKVNSSTVLPYASFGDSNQSRIGDQVIVIGSPFGLEGTVTNGIISAKGRDIGSSIVNDFIQTNAVVHMGSFGGPMFNLDGKVIGINSLHVSHSGVSFAIPSNTVLEAVEHLKKGEKIRRGMLNIMLNELTPELNESLGLKQDQTGVLITEVIKDGSAARCGIIPGDIITKFHDKEVKKGRDLQVAVSSTMLNSEREVSLLRNGKPISLKCKIIGNKGEDSEQQSNDQSIVVNGVKFVDLTSDVMKKYNISSNATGGLLVLEVSPNSSWGRQGFRIGLRPRDIILSVKHDDNKKDISVKTLREVVTNIKHDEIFLTVQRQDRMLYIALPNINK</sequence>
<organism evidence="13 14">
    <name type="scientific">Orientia chuto str. Dubai</name>
    <dbReference type="NCBI Taxonomy" id="1359168"/>
    <lineage>
        <taxon>Bacteria</taxon>
        <taxon>Pseudomonadati</taxon>
        <taxon>Pseudomonadota</taxon>
        <taxon>Alphaproteobacteria</taxon>
        <taxon>Rickettsiales</taxon>
        <taxon>Rickettsiaceae</taxon>
        <taxon>Rickettsieae</taxon>
        <taxon>Orientia</taxon>
    </lineage>
</organism>
<comment type="subcellular location">
    <subcellularLocation>
        <location evidence="2">Periplasm</location>
    </subcellularLocation>
</comment>
<evidence type="ECO:0000256" key="3">
    <source>
        <dbReference type="ARBA" id="ARBA00010541"/>
    </source>
</evidence>
<dbReference type="GO" id="GO:0004252">
    <property type="term" value="F:serine-type endopeptidase activity"/>
    <property type="evidence" value="ECO:0007669"/>
    <property type="project" value="InterPro"/>
</dbReference>
<evidence type="ECO:0000256" key="11">
    <source>
        <dbReference type="ARBA" id="ARBA00032850"/>
    </source>
</evidence>
<dbReference type="Gene3D" id="2.30.42.10">
    <property type="match status" value="2"/>
</dbReference>
<keyword evidence="8" id="KW-0378">Hydrolase</keyword>
<evidence type="ECO:0000313" key="14">
    <source>
        <dbReference type="Proteomes" id="UP000033616"/>
    </source>
</evidence>
<dbReference type="InterPro" id="IPR036034">
    <property type="entry name" value="PDZ_sf"/>
</dbReference>
<dbReference type="OrthoDB" id="9758917at2"/>
<evidence type="ECO:0000259" key="12">
    <source>
        <dbReference type="SMART" id="SM00228"/>
    </source>
</evidence>
<dbReference type="AlphaFoldDB" id="A0A0F3MKU4"/>
<comment type="similarity">
    <text evidence="3">Belongs to the peptidase S1C family.</text>
</comment>
<keyword evidence="7" id="KW-0574">Periplasm</keyword>
<feature type="domain" description="PDZ" evidence="12">
    <location>
        <begin position="365"/>
        <end position="455"/>
    </location>
</feature>
<evidence type="ECO:0000256" key="5">
    <source>
        <dbReference type="ARBA" id="ARBA00013958"/>
    </source>
</evidence>
<dbReference type="SUPFAM" id="SSF50156">
    <property type="entry name" value="PDZ domain-like"/>
    <property type="match status" value="2"/>
</dbReference>
<reference evidence="13 14" key="1">
    <citation type="submission" date="2015-02" db="EMBL/GenBank/DDBJ databases">
        <title>Genome Sequencing of Rickettsiales.</title>
        <authorList>
            <person name="Daugherty S.C."/>
            <person name="Su Q."/>
            <person name="Abolude K."/>
            <person name="Beier-Sexton M."/>
            <person name="Carlyon J.A."/>
            <person name="Carter R."/>
            <person name="Day N.P."/>
            <person name="Dumler S.J."/>
            <person name="Dyachenko V."/>
            <person name="Godinez A."/>
            <person name="Kurtti T.J."/>
            <person name="Lichay M."/>
            <person name="Mullins K.E."/>
            <person name="Ott S."/>
            <person name="Pappas-Brown V."/>
            <person name="Paris D.H."/>
            <person name="Patel P."/>
            <person name="Richards A.L."/>
            <person name="Sadzewicz L."/>
            <person name="Sears K."/>
            <person name="Seidman D."/>
            <person name="Sengamalay N."/>
            <person name="Stenos J."/>
            <person name="Tallon L.J."/>
            <person name="Vincent G."/>
            <person name="Fraser C.M."/>
            <person name="Munderloh U."/>
            <person name="Dunning-Hotopp J.C."/>
        </authorList>
    </citation>
    <scope>NUCLEOTIDE SEQUENCE [LARGE SCALE GENOMIC DNA]</scope>
    <source>
        <strain evidence="13 14">Fuller</strain>
    </source>
</reference>
<evidence type="ECO:0000256" key="8">
    <source>
        <dbReference type="ARBA" id="ARBA00022801"/>
    </source>
</evidence>
<dbReference type="PATRIC" id="fig|1359168.3.peg.1272"/>
<dbReference type="Proteomes" id="UP000033616">
    <property type="component" value="Unassembled WGS sequence"/>
</dbReference>
<dbReference type="SUPFAM" id="SSF50494">
    <property type="entry name" value="Trypsin-like serine proteases"/>
    <property type="match status" value="1"/>
</dbReference>
<evidence type="ECO:0000256" key="10">
    <source>
        <dbReference type="ARBA" id="ARBA00023016"/>
    </source>
</evidence>
<comment type="caution">
    <text evidence="13">The sequence shown here is derived from an EMBL/GenBank/DDBJ whole genome shotgun (WGS) entry which is preliminary data.</text>
</comment>
<evidence type="ECO:0000256" key="7">
    <source>
        <dbReference type="ARBA" id="ARBA00022764"/>
    </source>
</evidence>
<dbReference type="GO" id="GO:0042597">
    <property type="term" value="C:periplasmic space"/>
    <property type="evidence" value="ECO:0007669"/>
    <property type="project" value="UniProtKB-SubCell"/>
</dbReference>
<dbReference type="Gene3D" id="2.40.10.10">
    <property type="entry name" value="Trypsin-like serine proteases"/>
    <property type="match status" value="2"/>
</dbReference>
<protein>
    <recommendedName>
        <fullName evidence="5">Probable periplasmic serine endoprotease DegP-like</fullName>
        <ecNumber evidence="4">3.4.21.107</ecNumber>
    </recommendedName>
    <alternativeName>
        <fullName evidence="11">Protease Do</fullName>
    </alternativeName>
</protein>
<dbReference type="Pfam" id="PF13365">
    <property type="entry name" value="Trypsin_2"/>
    <property type="match status" value="1"/>
</dbReference>
<dbReference type="GO" id="GO:0006508">
    <property type="term" value="P:proteolysis"/>
    <property type="evidence" value="ECO:0007669"/>
    <property type="project" value="UniProtKB-KW"/>
</dbReference>
<keyword evidence="10" id="KW-0346">Stress response</keyword>
<gene>
    <name evidence="13" type="ORF">OCHUTO_0500</name>
</gene>
<dbReference type="PANTHER" id="PTHR22939">
    <property type="entry name" value="SERINE PROTEASE FAMILY S1C HTRA-RELATED"/>
    <property type="match status" value="1"/>
</dbReference>
<dbReference type="Pfam" id="PF13180">
    <property type="entry name" value="PDZ_2"/>
    <property type="match status" value="1"/>
</dbReference>
<dbReference type="InterPro" id="IPR001478">
    <property type="entry name" value="PDZ"/>
</dbReference>
<evidence type="ECO:0000256" key="4">
    <source>
        <dbReference type="ARBA" id="ARBA00013035"/>
    </source>
</evidence>
<keyword evidence="6" id="KW-0645">Protease</keyword>
<proteinExistence type="inferred from homology"/>
<evidence type="ECO:0000256" key="2">
    <source>
        <dbReference type="ARBA" id="ARBA00004418"/>
    </source>
</evidence>
<dbReference type="RefSeq" id="WP_045797202.1">
    <property type="nucleotide sequence ID" value="NZ_LANP01000010.1"/>
</dbReference>